<evidence type="ECO:0000313" key="1">
    <source>
        <dbReference type="EMBL" id="EDN99654.1"/>
    </source>
</evidence>
<name>A7EB26_SCLS1</name>
<dbReference type="HOGENOM" id="CLU_2655952_0_0_1"/>
<keyword evidence="2" id="KW-1185">Reference proteome</keyword>
<accession>A7EB26</accession>
<evidence type="ECO:0000313" key="2">
    <source>
        <dbReference type="Proteomes" id="UP000001312"/>
    </source>
</evidence>
<dbReference type="EMBL" id="CH476623">
    <property type="protein sequence ID" value="EDN99654.1"/>
    <property type="molecule type" value="Genomic_DNA"/>
</dbReference>
<sequence>MAAPTVPWLKDDPMPTLTIPKIDVSSASRTLIRPIPFFHNIYSNLEIKIMNSLLGIKPDGRAYMSYCYGAVHRFPH</sequence>
<dbReference type="GeneID" id="5492650"/>
<dbReference type="Proteomes" id="UP000001312">
    <property type="component" value="Unassembled WGS sequence"/>
</dbReference>
<dbReference type="RefSeq" id="XP_001596292.1">
    <property type="nucleotide sequence ID" value="XM_001596242.1"/>
</dbReference>
<organism evidence="1 2">
    <name type="scientific">Sclerotinia sclerotiorum (strain ATCC 18683 / 1980 / Ss-1)</name>
    <name type="common">White mold</name>
    <name type="synonym">Whetzelinia sclerotiorum</name>
    <dbReference type="NCBI Taxonomy" id="665079"/>
    <lineage>
        <taxon>Eukaryota</taxon>
        <taxon>Fungi</taxon>
        <taxon>Dikarya</taxon>
        <taxon>Ascomycota</taxon>
        <taxon>Pezizomycotina</taxon>
        <taxon>Leotiomycetes</taxon>
        <taxon>Helotiales</taxon>
        <taxon>Sclerotiniaceae</taxon>
        <taxon>Sclerotinia</taxon>
    </lineage>
</organism>
<proteinExistence type="predicted"/>
<gene>
    <name evidence="1" type="ORF">SS1G_02512</name>
</gene>
<dbReference type="KEGG" id="ssl:SS1G_02512"/>
<dbReference type="InParanoid" id="A7EB26"/>
<protein>
    <submittedName>
        <fullName evidence="1">Uncharacterized protein</fullName>
    </submittedName>
</protein>
<reference evidence="2" key="1">
    <citation type="journal article" date="2011" name="PLoS Genet.">
        <title>Genomic analysis of the necrotrophic fungal pathogens Sclerotinia sclerotiorum and Botrytis cinerea.</title>
        <authorList>
            <person name="Amselem J."/>
            <person name="Cuomo C.A."/>
            <person name="van Kan J.A."/>
            <person name="Viaud M."/>
            <person name="Benito E.P."/>
            <person name="Couloux A."/>
            <person name="Coutinho P.M."/>
            <person name="de Vries R.P."/>
            <person name="Dyer P.S."/>
            <person name="Fillinger S."/>
            <person name="Fournier E."/>
            <person name="Gout L."/>
            <person name="Hahn M."/>
            <person name="Kohn L."/>
            <person name="Lapalu N."/>
            <person name="Plummer K.M."/>
            <person name="Pradier J.M."/>
            <person name="Quevillon E."/>
            <person name="Sharon A."/>
            <person name="Simon A."/>
            <person name="ten Have A."/>
            <person name="Tudzynski B."/>
            <person name="Tudzynski P."/>
            <person name="Wincker P."/>
            <person name="Andrew M."/>
            <person name="Anthouard V."/>
            <person name="Beever R.E."/>
            <person name="Beffa R."/>
            <person name="Benoit I."/>
            <person name="Bouzid O."/>
            <person name="Brault B."/>
            <person name="Chen Z."/>
            <person name="Choquer M."/>
            <person name="Collemare J."/>
            <person name="Cotton P."/>
            <person name="Danchin E.G."/>
            <person name="Da Silva C."/>
            <person name="Gautier A."/>
            <person name="Giraud C."/>
            <person name="Giraud T."/>
            <person name="Gonzalez C."/>
            <person name="Grossetete S."/>
            <person name="Guldener U."/>
            <person name="Henrissat B."/>
            <person name="Howlett B.J."/>
            <person name="Kodira C."/>
            <person name="Kretschmer M."/>
            <person name="Lappartient A."/>
            <person name="Leroch M."/>
            <person name="Levis C."/>
            <person name="Mauceli E."/>
            <person name="Neuveglise C."/>
            <person name="Oeser B."/>
            <person name="Pearson M."/>
            <person name="Poulain J."/>
            <person name="Poussereau N."/>
            <person name="Quesneville H."/>
            <person name="Rascle C."/>
            <person name="Schumacher J."/>
            <person name="Segurens B."/>
            <person name="Sexton A."/>
            <person name="Silva E."/>
            <person name="Sirven C."/>
            <person name="Soanes D.M."/>
            <person name="Talbot N.J."/>
            <person name="Templeton M."/>
            <person name="Yandava C."/>
            <person name="Yarden O."/>
            <person name="Zeng Q."/>
            <person name="Rollins J.A."/>
            <person name="Lebrun M.H."/>
            <person name="Dickman M."/>
        </authorList>
    </citation>
    <scope>NUCLEOTIDE SEQUENCE [LARGE SCALE GENOMIC DNA]</scope>
    <source>
        <strain evidence="2">ATCC 18683 / 1980 / Ss-1</strain>
    </source>
</reference>
<dbReference type="AlphaFoldDB" id="A7EB26"/>